<comment type="caution">
    <text evidence="2">The sequence shown here is derived from an EMBL/GenBank/DDBJ whole genome shotgun (WGS) entry which is preliminary data.</text>
</comment>
<proteinExistence type="predicted"/>
<organism evidence="2 3">
    <name type="scientific">Actinoplanes campanulatus</name>
    <dbReference type="NCBI Taxonomy" id="113559"/>
    <lineage>
        <taxon>Bacteria</taxon>
        <taxon>Bacillati</taxon>
        <taxon>Actinomycetota</taxon>
        <taxon>Actinomycetes</taxon>
        <taxon>Micromonosporales</taxon>
        <taxon>Micromonosporaceae</taxon>
        <taxon>Actinoplanes</taxon>
    </lineage>
</organism>
<dbReference type="AlphaFoldDB" id="A0A7W5ARE2"/>
<sequence>MNVDEAMCVFRDGDPVGACEAATEVISRTPVGISGRRKLGPKGGRPPSFDPERYKQRHAVECGINRIKRNRAVSVRYDELAVPLRSHRDDRRDQRVPPTDYDAGPEPNPL</sequence>
<evidence type="ECO:0000313" key="3">
    <source>
        <dbReference type="Proteomes" id="UP000590749"/>
    </source>
</evidence>
<dbReference type="Proteomes" id="UP000590749">
    <property type="component" value="Unassembled WGS sequence"/>
</dbReference>
<feature type="region of interest" description="Disordered" evidence="1">
    <location>
        <begin position="31"/>
        <end position="56"/>
    </location>
</feature>
<dbReference type="EMBL" id="JACHXF010000032">
    <property type="protein sequence ID" value="MBB3101027.1"/>
    <property type="molecule type" value="Genomic_DNA"/>
</dbReference>
<name>A0A7W5ARE2_9ACTN</name>
<reference evidence="2 3" key="1">
    <citation type="submission" date="2020-08" db="EMBL/GenBank/DDBJ databases">
        <title>Genomic Encyclopedia of Type Strains, Phase III (KMG-III): the genomes of soil and plant-associated and newly described type strains.</title>
        <authorList>
            <person name="Whitman W."/>
        </authorList>
    </citation>
    <scope>NUCLEOTIDE SEQUENCE [LARGE SCALE GENOMIC DNA]</scope>
    <source>
        <strain evidence="2 3">CECT 3287</strain>
    </source>
</reference>
<accession>A0A7W5ARE2</accession>
<gene>
    <name evidence="2" type="ORF">FHR83_008755</name>
</gene>
<protein>
    <submittedName>
        <fullName evidence="2">Transposase</fullName>
    </submittedName>
</protein>
<evidence type="ECO:0000256" key="1">
    <source>
        <dbReference type="SAM" id="MobiDB-lite"/>
    </source>
</evidence>
<feature type="compositionally biased region" description="Basic and acidic residues" evidence="1">
    <location>
        <begin position="86"/>
        <end position="95"/>
    </location>
</feature>
<evidence type="ECO:0000313" key="2">
    <source>
        <dbReference type="EMBL" id="MBB3101027.1"/>
    </source>
</evidence>
<feature type="region of interest" description="Disordered" evidence="1">
    <location>
        <begin position="79"/>
        <end position="110"/>
    </location>
</feature>
<keyword evidence="3" id="KW-1185">Reference proteome</keyword>
<dbReference type="RefSeq" id="WP_203834127.1">
    <property type="nucleotide sequence ID" value="NZ_BMPW01000037.1"/>
</dbReference>